<evidence type="ECO:0000313" key="3">
    <source>
        <dbReference type="Proteomes" id="UP000240883"/>
    </source>
</evidence>
<evidence type="ECO:0000259" key="1">
    <source>
        <dbReference type="Pfam" id="PF06985"/>
    </source>
</evidence>
<dbReference type="InterPro" id="IPR010730">
    <property type="entry name" value="HET"/>
</dbReference>
<dbReference type="EMBL" id="KZ678133">
    <property type="protein sequence ID" value="PSN69319.1"/>
    <property type="molecule type" value="Genomic_DNA"/>
</dbReference>
<dbReference type="STRING" id="1448308.A0A2T2NVC8"/>
<dbReference type="AlphaFoldDB" id="A0A2T2NVC8"/>
<dbReference type="Proteomes" id="UP000240883">
    <property type="component" value="Unassembled WGS sequence"/>
</dbReference>
<reference evidence="2 3" key="1">
    <citation type="journal article" date="2018" name="Front. Microbiol.">
        <title>Genome-Wide Analysis of Corynespora cassiicola Leaf Fall Disease Putative Effectors.</title>
        <authorList>
            <person name="Lopez D."/>
            <person name="Ribeiro S."/>
            <person name="Label P."/>
            <person name="Fumanal B."/>
            <person name="Venisse J.S."/>
            <person name="Kohler A."/>
            <person name="de Oliveira R.R."/>
            <person name="Labutti K."/>
            <person name="Lipzen A."/>
            <person name="Lail K."/>
            <person name="Bauer D."/>
            <person name="Ohm R.A."/>
            <person name="Barry K.W."/>
            <person name="Spatafora J."/>
            <person name="Grigoriev I.V."/>
            <person name="Martin F.M."/>
            <person name="Pujade-Renaud V."/>
        </authorList>
    </citation>
    <scope>NUCLEOTIDE SEQUENCE [LARGE SCALE GENOMIC DNA]</scope>
    <source>
        <strain evidence="2 3">Philippines</strain>
    </source>
</reference>
<sequence length="463" mass="53116">MAFEDEDIFSMELNSGYPREERSDSREQFYKHQPLDPGTTSLRVIKVLPPDDDWRFIKCEIHHATTDSNYVCLSYVWGPPGDTSLIKIDGMLFSVRRNLLEFLGIASHKYVGKTLWIDALCIDQDNTLERNHQVKQMGQIYSNAEFVLSWLSSDMEIAQYLGSIKNLSHLNNEWAKKPSIKLAFNPYWSRAWITQEVLLAKNVILVIRLCSVFKEMGGSSFKKRPLIQNIQAFGMNQCSDPRDGIYSILSISEEGDAVEVDYSSHISTLVANVVHVSCETCICVWNTVLKTLHVKQHDFSSVSWELIDREIVDVQGMHSRVELRMAKQDQESGILYAKHLGDHIWEVPMAIYKSGAVFSIDCPHMVSKRVFYGYRDGELGYRCRGPLSSERGFLDVKSLYDISQCPHGWLIGDREITFSGGDEDHPPTLYLPVRIFCRLMILHRQAVSMPVHEEQSFCRDWLS</sequence>
<name>A0A2T2NVC8_CORCC</name>
<protein>
    <submittedName>
        <fullName evidence="2">HET-domain-containing protein</fullName>
    </submittedName>
</protein>
<dbReference type="OrthoDB" id="194358at2759"/>
<gene>
    <name evidence="2" type="ORF">BS50DRAFT_572476</name>
</gene>
<dbReference type="PANTHER" id="PTHR24148:SF73">
    <property type="entry name" value="HET DOMAIN PROTEIN (AFU_ORTHOLOGUE AFUA_8G01020)"/>
    <property type="match status" value="1"/>
</dbReference>
<organism evidence="2 3">
    <name type="scientific">Corynespora cassiicola Philippines</name>
    <dbReference type="NCBI Taxonomy" id="1448308"/>
    <lineage>
        <taxon>Eukaryota</taxon>
        <taxon>Fungi</taxon>
        <taxon>Dikarya</taxon>
        <taxon>Ascomycota</taxon>
        <taxon>Pezizomycotina</taxon>
        <taxon>Dothideomycetes</taxon>
        <taxon>Pleosporomycetidae</taxon>
        <taxon>Pleosporales</taxon>
        <taxon>Corynesporascaceae</taxon>
        <taxon>Corynespora</taxon>
    </lineage>
</organism>
<dbReference type="PANTHER" id="PTHR24148">
    <property type="entry name" value="ANKYRIN REPEAT DOMAIN-CONTAINING PROTEIN 39 HOMOLOG-RELATED"/>
    <property type="match status" value="1"/>
</dbReference>
<dbReference type="Pfam" id="PF06985">
    <property type="entry name" value="HET"/>
    <property type="match status" value="1"/>
</dbReference>
<evidence type="ECO:0000313" key="2">
    <source>
        <dbReference type="EMBL" id="PSN69319.1"/>
    </source>
</evidence>
<proteinExistence type="predicted"/>
<accession>A0A2T2NVC8</accession>
<dbReference type="InterPro" id="IPR052895">
    <property type="entry name" value="HetReg/Transcr_Mod"/>
</dbReference>
<keyword evidence="3" id="KW-1185">Reference proteome</keyword>
<feature type="domain" description="Heterokaryon incompatibility" evidence="1">
    <location>
        <begin position="70"/>
        <end position="196"/>
    </location>
</feature>